<dbReference type="GO" id="GO:0019748">
    <property type="term" value="P:secondary metabolic process"/>
    <property type="evidence" value="ECO:0007669"/>
    <property type="project" value="UniProtKB-ARBA"/>
</dbReference>
<dbReference type="FunFam" id="1.10.1200.10:FF:000005">
    <property type="entry name" value="Nonribosomal peptide synthetase 1"/>
    <property type="match status" value="2"/>
</dbReference>
<dbReference type="InterPro" id="IPR001313">
    <property type="entry name" value="Pumilio_RNA-bd_rpt"/>
</dbReference>
<dbReference type="FunFam" id="3.30.300.30:FF:000015">
    <property type="entry name" value="Nonribosomal peptide synthase SidD"/>
    <property type="match status" value="4"/>
</dbReference>
<sequence length="7196" mass="794156">HGFIWLRAHIHEIPQPFTSLMEARLQSIWAHVLNLPHVALDQPFLAVGGDSISAMQVVGQCRKDGIGLGVQEVLRSRSIMQLAEVVKEIEHISYDTVEYFDEEFDLTPIQSLYFQRPNDGRGHFNQSFYLQVRQRTTEGEFRAAVQQLVARHSMLRARFSHSDDLGWKQRLTNDVTGSFRFRHGNVSSKQEIDVMIEDSQLCLDHEHGPLFAADLFDFGEDQFAFLTAHHIVIDLVSWRVLLEELEEILRGGESLPPGLPFQKWAELQVEHAATLESRHVLPPVDVPPLDFDYWGITREDNTYGNASHALFELDSDVSSVFLTSCHAAFKTEPVELLLAALIHSWSQVFVDRPIPAIFNEGHGREPWSPEIDTSRTIGWFTALSPILVTPASDATETVRKVKDFKRLIPGNGRPYFARRCLTEEGRAEYRTHWPMEILFNYLGQYQQLERADALLQPLDTMAGEYRAAGGTSDFGHITPRWGLFEISAIVFKGRLKFAFTFNRHMRHQDLIHRWVEQCRETLTSMIRKLVVLEPSPTLSDFPLLSLNEDRFQSMLASLNVMGIMPSEIEDAYPCSNMQEGLLLSQNKDSGFYAAATLHELRLHGGRLEARTLDRAWRQIVRRHPALRTIFLENFGTQEGLYSQVVLHSIEPNIVHLQCATEMASVDVIKNQRSVSYDDGKCPNHRFTICTTHDGRIFCSLEISHAIMDGHSMSLLARELREACEGHLRGEGAPYRDYISWLSTQPQESSLEFWRSYLKGSEICSFPALDDGETMDKRLVSIRMDMDNLSMPDLQGFCNSNGITLSNIFHTAWALTLSCYVGSKDVNFGYLTSARDAEDIHRVGDIVGPMINTLVCRVNFTDGSQTLLDVLQDVQRDYMEALPHRHIALADVQHALNLAGANLFNTALSYRRLPPDTAAEATGVEVIEIEPIYDPTEYPVSINIEIGDTSAAVDLDYWSDFLSAGQAANVASTFVRALENIVYQARRRISSLDFLSGQQWLQIQAWNAMPPTLNDCVHNKIALWVASQPDAPAIRAFDGDYTYAELDAVSNRLAHCLVSLGVGPENFVPTCFDKSKFAIIAMLSVLKAGGAAVPLDAKHPRSALQTRLEDASATIVLTTASRLEKLEGLSPNVMVIDDAFLDQLPVPTGPACTSVQPHNPCFVIFTSGSTGRPKGVVLEHAAMVTSAEAHGSRLGLRPGSRVLQFASYTFDNSLEEMFTSLQRGACVCVPSEEQRFNDISGAITELDANFMDLTPTVAALLDPKDVPTIKDLALGAEPLTKALIETWRPHVRVYGQYGPSEASINSAFRDFTNGGEATNIGRAVGSISWITDPENRDRLMPIGCKGELLIEGPILSRGYLNDPEKTALAFIQDPEWARTTGRTGRRFYCTGDLVQYTSEGEMVYMGRKDNQVKLNGQRIELGEIEHHLKLNLPAGAKSAVELVKFTESKSLVGFICLDAESLATPAIAEMTDSVRVIAKRVEVALGEALPSYYVPAMFMPVASMPMTTSGKLDRKVLRQLAAEVSDSQMAAFRLAGNSGREPSGHVEVTLAYLWAEVLKLSAGTVGAEDSFFRLGGDSISAMRLVSASRREGVVLNVANVFAHPKLEEMAATVSVLSSEERTSQANVTVVPFELIPQSDKRRIIDFAAIECGVSSDAIEDMYPCSRLQEGLISLSTRDPGSYVAQPTYRLPTTIDVPRFKEAWNKVIANEAILRTRIIHNDQFGFLQVVVKDQPQWQSLTSLEDIEEAHRQLPAIPGGPLISYTIVGEATNSTFFIWTAHHAVYDGWSWSTLFNQVESCYRDMKPDLPPSVPFSHFIKYLSTLKKEDSDAFWLAHLEGITAPQFPQLPAPDYKVQATSQLVYDIHLPHRSDTEVTVPSVIRAAWGLLLATYSGSDDVLWGETNSGREASVVDIESIIGPTLTTAPVRLRLNRALSVRDYLQETQRQASATLPYQFAGLQHIRKLNSETAVACDFQSFLGIVAGDNLQDVESDLWNMQSTGTPGTNFFSYALVFNCTVEGDRINVEVLYDSNITETWFIERLTKQFDFIIKCFSSADYLSQKLDDIVLVNPADMETIKNWNSTSVPTISRCIHDVISEHYATSHSTAIALDAWDTGAMTYGELEERANRLASRLISLGVQPGSFVPLCFDKSGWTIVAILAVLKAGAAFVPLDFEAPILRLRELVKDVKAQWILCAPNFEQMCTSMGCNAIAIDRDGTEPDRHRTEVLPQVRSDSAAYAFFTSGTTGKPKGAVINHSNWVSSSTAFAPMWGISESSRVLQFASYVFDACLIEIFSTLMQGGTVCIPDQDSRTNDLVGVINKFNVNWAALTPSLVRTIQPSQVPNLEVLVLVGEVMSQQDLLTWTDRVTLGNGYGPTECSCVSTFNIMTLRTKPNNLGKAVTSRGWVVLPKNHHALAPVGAVGELLLEGPAVGAGYLNDPAKSAEAFVRDIKWASDTSEFMSSKFYKTGDLVKYTEDGTMLYLGRKDSQTKVRGQRLELSEVEHHLMEDGAVQNALAAVPTSGPCAKRLVGVVSIRDPSLSGAPAAILELLPTEMASLNISIIRDRLCERLPSYMIPSLWLAISQFPLTPGGKMDRRRVVQWLEEMNADTYRTISSLGLEEANDDANSTERALQGIFAKVLSLPVEDIRLNQSFLHLGGDSIAAMQVSSQCRSQGLAVSVQDLIRAKSITVLAASVAPVEKNDSNIGAAQDYSLPFELSPIQQLFFRTVGDEYNHFNQAELFRLSRNFDVEEIRAACDALVDTHPMLRARFVRNEKNIWNQKVSADKNSLRLRQHRVATSDNSDLQPVINDSQGTLDITNGPVFAVDVFEIDDTFSQAIAMVSHHLVIDVVSWGIILEDFQGLLSGIRPPPQSLPFHSWLQQQASQAKQTSTSKVFPLKAIATADQSYWGMEDRDNLSGEVIEQDIALTTRDTMLLLGAQDALGTDTLDILVAALLESFRKTFPDRSTVTIHNEGHGREPFDSKQDLTRTVGWFSTISPIPLPVSLEDSTDLVSTIRWVKDVRERTPDKGRPYFAHSQLTETGLTSFASHWPAEVLFNYHGRVQHLDRNDALLQPLEGVDTKEVGDCVPRMALFDITAAISQGAIKMSFGFNRHMKRQNEIRAWIAECRQTLVDAVDQLLQVRPERSLGDFKLLPLTYNGMSRLSSVLPAGTTISDIEDIYPTSPMQQGLLLTQMRDPELYLYHAITEVQCANTQQNVDPRKIAEAWQVVVHRHPILRTIFIDSLAKDGSKNQIVMKTKPGRVQFITDCSDDEVARTLREIPGIDCRESLPPHRMTICKTKTGRVWFRLELSHAINDGTSITNILSDMSQAYERKLTRADVGPSYRDFIAHILSSSQEADIAYWKNYLSGIEPCFFPNLNDGKTGAHEHSSVEVSITDVTAVQNFCKKNGVTLSNALQVAWALVLHCFVGASDVSFGVVASGRDVPVKNIEEAVGVFVNMLIARLTFSDETTISQLLETIQTDSVNALAHQACSLADVQNELQLPALFNSAFTFQRRSLSRDPEQTALIYENMESEDNGEYAITINADASEDEISVDFGYWKDKVCTTQAQNIADTFERILLGIVSSDARELTVGKIEVFTSSSMQQVMEWNINPHPPIVKCVHEVIHEQALTRPRTAKAIDGHDGNFTYQEFDKVTDQLAFHLQSIGVTTETFVPILFEKSSWAIVSMIAIMKAGGAYVPLDPKHPETRLRELISDVGAKVVLCSRAHHGRATEVAEKPVLVDAQAFRKLRLPSTAKPKSNATPNNAAYCLFTSGTTGKPKGTIIPHGAFCTSAAAFTRRMNINATSRTFQFASYTFDASCIEILSALTVGATVCVPSEEERMNNPAGAIRRLKATWSLLTPSVLGTIEPDRVPCLKTLVAGGEALPGPIIKKWGTSTCFINAYGPTECAVVAATCYKSTLDHKLLETEPGTIGTGSGARLWVVHPRNHDKLMPVGSVGELVIEGPTVARGYLNDEVKTAKAFIENPAWVSAIAAKHPGFTGSRMYKSGDLVRYNSDGSISYIGRKDTQIKLNGQRIELGEIEFHVGKNFPEHVQSAVELVAPSGRSAKALAVFFALVHDEFDEPLETIQPASTDLPASDELLLPMSDDLRDMCKSTENGLGGALPSYMIPAIFIPIRKMPWTSAGKLDRNRLRNLVHNLSREAMTPYRLTSMMNKRQPITAVEKKLHRVVCSVLSLPSSAVGIDDSFIRLGGNSILAMRLVAAAQSEHMDLSVVDIFLQPKLSDLAAKCGSVDTAKAPEKAIEPFDLLQSTAPRAQIIEEISQQCHVPAAHVQDVLPVSPLQEALLTLSIKQQGAYVAQHVLELASSIEISKLKEAWQKAVQEVPILRTRIAQLQSGQFLQAVLANAPIPWRESTSLDDVEQDAKRVPEYIGAQLTAYTIVSTKDKKYLVWTIHHSLYDGWSIALLLQRVQQIYQTGQSDAAHTAYANFIKYLSNVDVEASRSFWRRNLAGVASYQYPQQNHSALDESPTGNTLRHTMKLAPPKQSDVTPSNAIRAAWALLLAAYTGSDDVVFGETLTGRDVAVTGITEICGPTLTTVPTRVQIHRSSSISDLLKAISANVAERIPHQHFGLSEIKRLGDGIAAACNFHNLLVVQTEGENVAESMWSVHDGGSQGAFFTYPLVIECTMGASNVEFLAHYHENVISTFEVQRLLYGFESVLTQLGSVSKVQDIRMLSDQDLQLLRTWNANEPVIIHETITSLFAKQVERQPNAIAVSAFDGDFTYVELHDLASRLAQELISLGAVREQLIPTCLDKSRWAVVGIMAILISGAGYVPLSASHPASRQLQIMTDCNASIVVCSPQYQIRFAGAVPKVVGVSEESVLNLPTPQRNISSRAKGSDPCYVIYTSGSTGTPKGVVIEHRAIVSSSAAICKGLHMTPTSRVFQFCSFLFDVSIGEILTPLTCGATICMPSEQQRTTDVAAAITSLKADWAFLTPSVACLIDGPHAVPTLKTLVAGGEAMTPEVIDKFAAGLKLYNGYGPTEATVFSITNDRVSVQRDATNIGHVTTSGRSWLTNPTNPHQLAPLGAVAELCLEGPFLAKGYLNNPEKTAASFIENPGFMEQFSKASATRIYCTGDLVRYAPDGSITYLGRKDNQVKLAGQRIELGEIEHHLQTDSNVRHVVVHLPKSGPGKGRLVATVAFATESATVNIDDQQWRSLSSNPEIPSKINGARERLSDLIPSYMLPVVWIAVPRIPLLASAKVDREQVGAWLETLDDAAFQEILDIERSGHDKTAVPDSDTATLVQKICAGVLDERVEDVNMSRSWLSLGGDSITAMQLLAKCRAEGIHLTLNQVLRAKSIAHLARSIEPSLTLDYGNEQTDKLFKLSPVQQLYFKTKGNESGSHFNQSFTAQLSRAIATETLKRAFDAILKCHSMLRARFVRGDDGAWQQLVLGNIPESYTFSVHNVAAASDAAEIISTTQKSLDIQQGPVFAVDICNTQSGGQVVSIAAHHLVVDVVSWKVILGDLEEIINSGSGHALQKGLPFQMWCEKQATHARKSSTQEAVRKNTPAIEPTDLPFWGMDKRANVYGDVERDDFTIDADTTALALNPNGVLRTDVVDILLAATVHSFTRVFVNRKAPTIFNESHGREPWEGSNIDLSRTVGWFTSLYPITVPIAEDEDEVVHTLRQVKDLRRRIVDNGRPYFAHRFLADDGPQPSSEAPMEVLFNYLGKSQQTESGDSLFKPVVFDEDEDEETSDVGMKTARLALFEISASVVDGQIQMSFMYNRWMKNRKGIRRWIAECQRTLQEIVSTLAEMKTPQPTMADFPLLPLESYERLDRVMRTLPATGVATFEQVEDIYPCSAIQEGMVLSQIKDPESYWSFTTLEAKSKSRAIETNKLANAWQKVVNRHQALRTVIVDSVCKGGVFDQIVIKKPDTGLVSYTCSDAELTAKLASIQYADLNGKRKPNLPHQAAIVQTTSGKVVVKIIVNHAVIDGGSLAILGRDLEDAYEDTLSEDEGPLYSGYIRYLRGLDSKVAIGYWKNQLTGAQPCYFPPMPQQIGKQRQLHSVDMRFHRFADLHAFAETSNVSLANILLAAWAFVLRSYTGSSDVCYGYLTSGRNVPVDDVENAVGAFINMLVSRIKIVHSASLVDVIQKVQNDFIESVPHQHCSLAQFQHDLGLGGKALFNTAVSIQNSGASQGTVKPDADLELEQIAGHDASEYVITLNMDVTRGDEAVRFTYWTDAVSDGEAKNVCSLMAKILTQVLGNPKQTVANLDVAVSEVSTPASRSPLPSSPSLSPTATFPPRMRPRTLSSRSSSSLQIPRIGATRVASPTPADTPDWNNLIRSIVAEMVPQIVDQVMAKNKAVTEPAAATITEMTNQMTGLIARRASISHRERPNMDNASIHSRGRRMSVASNAESRIQTAADMVAAASVLATEALQSPDFVEKKLLGLWSELLDMVEDTIDKDDSFFNLGGDSIIAMRLVGAAREEGLSMTVADVFKNPTFADMTRVVRVAGEVIDEVMSRAGGSAYNDKGGPSDPTQRVPTRAAALWDDFQSVISEYKGNEGSVRAVTPMEDPEQTRKDAFIKWQGLNSSPSPPRRPQAFRRNSSRSFVHPQTIQEGVETFVPKSVSLLGDPNVDSVISKVQVFKGGISDVFPVTDFQSLAITGSLLESKWMLNYFFMEGDGPLDLRKLKQAAYRICQAFDILRTVFVPYGDRFLQVVLRKLQPEFIYQQTDDDLETFTADLRQRDREHGPRLGEAFTQFVVVKQKQTSRYRIFMRLSHAQYDGVCIGKILEGLQAGYNGLPVSSTPSFGNFVRESAKTIAGAHDHWRETLRGSKMTEIVNRFGPNYQRSAGSTITLERKLTARSLSRLNITMATVVKGAWAATLARVAGKSDIVFGHVISGRNSGVKNIENIVGPCLNTVPVRVVYRPEWTVRDLLNYIQDQQIANMPFESLGFREIIRHCTEWPDWTNFSSVLQHDQGISDEKPTLQLGGVEFALGAAGTQQDFADFSINTTSRGGTQLDIALTYAPNSTITADYAEHVFEMLCGNIVTFSMDPNAMLPSPSELSSQSSTTVNSDPARKKSDQKVTLALPSDTSLSRHEVNTLATTLRAAWQQILHNEHGTPTDVELDSDFFQLGGDIMGLAQVAAILAEEGFRVRVEDLLDKSVFVDQISVLVTERKRQVEKEEQSEKSPWGDKGKAKKTTETIKVKKEKSGFGALARKIGLKKK</sequence>
<dbReference type="GO" id="GO:0031177">
    <property type="term" value="F:phosphopantetheine binding"/>
    <property type="evidence" value="ECO:0007669"/>
    <property type="project" value="InterPro"/>
</dbReference>
<dbReference type="SMART" id="SM00823">
    <property type="entry name" value="PKS_PP"/>
    <property type="match status" value="6"/>
</dbReference>
<dbReference type="FunFam" id="3.30.559.10:FF:000037">
    <property type="entry name" value="Nonribosomal peptide synthase Pes1"/>
    <property type="match status" value="2"/>
</dbReference>
<dbReference type="SUPFAM" id="SSF56801">
    <property type="entry name" value="Acetyl-CoA synthetase-like"/>
    <property type="match status" value="4"/>
</dbReference>
<dbReference type="InterPro" id="IPR036736">
    <property type="entry name" value="ACP-like_sf"/>
</dbReference>
<feature type="region of interest" description="Disordered" evidence="8">
    <location>
        <begin position="7149"/>
        <end position="7174"/>
    </location>
</feature>
<feature type="compositionally biased region" description="Low complexity" evidence="8">
    <location>
        <begin position="7029"/>
        <end position="7039"/>
    </location>
</feature>
<dbReference type="FunFam" id="3.30.559.30:FF:000003">
    <property type="entry name" value="Nonribosomal peptide synthase SidD"/>
    <property type="match status" value="2"/>
</dbReference>
<feature type="domain" description="Carrier" evidence="9">
    <location>
        <begin position="5258"/>
        <end position="5331"/>
    </location>
</feature>
<dbReference type="FunFam" id="3.30.559.10:FF:000017">
    <property type="entry name" value="Nonribosomal peptide synthase Pes1"/>
    <property type="match status" value="3"/>
</dbReference>
<feature type="repeat" description="Pumilio" evidence="7">
    <location>
        <begin position="4299"/>
        <end position="4334"/>
    </location>
</feature>
<evidence type="ECO:0000256" key="6">
    <source>
        <dbReference type="ARBA" id="ARBA00029454"/>
    </source>
</evidence>
<keyword evidence="2" id="KW-0596">Phosphopantetheine</keyword>
<feature type="domain" description="Carrier" evidence="9">
    <location>
        <begin position="4176"/>
        <end position="4252"/>
    </location>
</feature>
<evidence type="ECO:0000256" key="4">
    <source>
        <dbReference type="ARBA" id="ARBA00022598"/>
    </source>
</evidence>
<dbReference type="Gene3D" id="3.30.559.30">
    <property type="entry name" value="Nonribosomal peptide synthetase, condensation domain"/>
    <property type="match status" value="9"/>
</dbReference>
<dbReference type="GO" id="GO:0016874">
    <property type="term" value="F:ligase activity"/>
    <property type="evidence" value="ECO:0007669"/>
    <property type="project" value="UniProtKB-KW"/>
</dbReference>
<dbReference type="Gene3D" id="3.40.50.12780">
    <property type="entry name" value="N-terminal domain of ligase-like"/>
    <property type="match status" value="4"/>
</dbReference>
<proteinExistence type="inferred from homology"/>
<dbReference type="VEuPathDB" id="FungiDB:JI435_148340"/>
<accession>A0A7U2EZB2</accession>
<dbReference type="CDD" id="cd19542">
    <property type="entry name" value="CT_NRPS-like"/>
    <property type="match status" value="4"/>
</dbReference>
<dbReference type="FunFam" id="3.30.559.30:FF:000005">
    <property type="entry name" value="Nonribosomal peptide synthase Pes1"/>
    <property type="match status" value="3"/>
</dbReference>
<dbReference type="SUPFAM" id="SSF47336">
    <property type="entry name" value="ACP-like"/>
    <property type="match status" value="7"/>
</dbReference>
<dbReference type="Pfam" id="PF00668">
    <property type="entry name" value="Condensation"/>
    <property type="match status" value="9"/>
</dbReference>
<dbReference type="InterPro" id="IPR010071">
    <property type="entry name" value="AA_adenyl_dom"/>
</dbReference>
<dbReference type="InterPro" id="IPR023213">
    <property type="entry name" value="CAT-like_dom_sf"/>
</dbReference>
<dbReference type="FunFam" id="1.10.1200.10:FF:000024">
    <property type="entry name" value="Nonribosomal peptide synthase Pes1"/>
    <property type="match status" value="1"/>
</dbReference>
<comment type="pathway">
    <text evidence="1">Mycotoxin biosynthesis.</text>
</comment>
<dbReference type="SMART" id="SM01294">
    <property type="entry name" value="PKS_PP_betabranch"/>
    <property type="match status" value="1"/>
</dbReference>
<feature type="domain" description="Carrier" evidence="9">
    <location>
        <begin position="6403"/>
        <end position="6479"/>
    </location>
</feature>
<dbReference type="EMBL" id="CP069027">
    <property type="protein sequence ID" value="QRC94668.1"/>
    <property type="molecule type" value="Genomic_DNA"/>
</dbReference>
<feature type="region of interest" description="Disordered" evidence="8">
    <location>
        <begin position="7029"/>
        <end position="7060"/>
    </location>
</feature>
<evidence type="ECO:0000256" key="5">
    <source>
        <dbReference type="ARBA" id="ARBA00022737"/>
    </source>
</evidence>
<protein>
    <recommendedName>
        <fullName evidence="9">Carrier domain-containing protein</fullName>
    </recommendedName>
</protein>
<dbReference type="InterPro" id="IPR001242">
    <property type="entry name" value="Condensation_dom"/>
</dbReference>
<dbReference type="Gene3D" id="3.30.559.10">
    <property type="entry name" value="Chloramphenicol acetyltransferase-like domain"/>
    <property type="match status" value="9"/>
</dbReference>
<keyword evidence="5" id="KW-0677">Repeat</keyword>
<dbReference type="FunFam" id="3.30.559.10:FF:000031">
    <property type="entry name" value="Nonribosomal peptide synthase Pes1"/>
    <property type="match status" value="1"/>
</dbReference>
<keyword evidence="4" id="KW-0436">Ligase</keyword>
<dbReference type="Gene3D" id="3.30.300.30">
    <property type="match status" value="4"/>
</dbReference>
<dbReference type="PROSITE" id="PS00455">
    <property type="entry name" value="AMP_BINDING"/>
    <property type="match status" value="2"/>
</dbReference>
<dbReference type="InterPro" id="IPR009081">
    <property type="entry name" value="PP-bd_ACP"/>
</dbReference>
<dbReference type="FunFam" id="1.10.1200.10:FF:000026">
    <property type="entry name" value="Nonribosomal peptide synthase Pes1"/>
    <property type="match status" value="1"/>
</dbReference>
<comment type="similarity">
    <text evidence="6">Belongs to the NRP synthetase family.</text>
</comment>
<feature type="domain" description="Carrier" evidence="9">
    <location>
        <begin position="16"/>
        <end position="90"/>
    </location>
</feature>
<dbReference type="PROSITE" id="PS50302">
    <property type="entry name" value="PUM"/>
    <property type="match status" value="1"/>
</dbReference>
<feature type="region of interest" description="Disordered" evidence="8">
    <location>
        <begin position="6246"/>
        <end position="6301"/>
    </location>
</feature>
<evidence type="ECO:0000313" key="11">
    <source>
        <dbReference type="Proteomes" id="UP000663193"/>
    </source>
</evidence>
<evidence type="ECO:0000256" key="8">
    <source>
        <dbReference type="SAM" id="MobiDB-lite"/>
    </source>
</evidence>
<dbReference type="PANTHER" id="PTHR45398">
    <property type="match status" value="1"/>
</dbReference>
<dbReference type="NCBIfam" id="TIGR01733">
    <property type="entry name" value="AA-adenyl-dom"/>
    <property type="match status" value="4"/>
</dbReference>
<dbReference type="InterPro" id="IPR020845">
    <property type="entry name" value="AMP-binding_CS"/>
</dbReference>
<evidence type="ECO:0000256" key="7">
    <source>
        <dbReference type="PROSITE-ProRule" id="PRU00317"/>
    </source>
</evidence>
<dbReference type="CDD" id="cd05918">
    <property type="entry name" value="A_NRPS_SidN3_like"/>
    <property type="match status" value="4"/>
</dbReference>
<dbReference type="PROSITE" id="PS00012">
    <property type="entry name" value="PHOSPHOPANTETHEINE"/>
    <property type="match status" value="1"/>
</dbReference>
<feature type="domain" description="Carrier" evidence="9">
    <location>
        <begin position="2621"/>
        <end position="2697"/>
    </location>
</feature>
<dbReference type="CDD" id="cd19545">
    <property type="entry name" value="FUM14_C_NRPS-like"/>
    <property type="match status" value="2"/>
</dbReference>
<dbReference type="FunFam" id="3.40.50.12780:FF:000014">
    <property type="entry name" value="Nonribosomal peptide synthetase 1"/>
    <property type="match status" value="4"/>
</dbReference>
<keyword evidence="3" id="KW-0597">Phosphoprotein</keyword>
<organism evidence="10 11">
    <name type="scientific">Phaeosphaeria nodorum (strain SN15 / ATCC MYA-4574 / FGSC 10173)</name>
    <name type="common">Glume blotch fungus</name>
    <name type="synonym">Parastagonospora nodorum</name>
    <dbReference type="NCBI Taxonomy" id="321614"/>
    <lineage>
        <taxon>Eukaryota</taxon>
        <taxon>Fungi</taxon>
        <taxon>Dikarya</taxon>
        <taxon>Ascomycota</taxon>
        <taxon>Pezizomycotina</taxon>
        <taxon>Dothideomycetes</taxon>
        <taxon>Pleosporomycetidae</taxon>
        <taxon>Pleosporales</taxon>
        <taxon>Pleosporineae</taxon>
        <taxon>Phaeosphaeriaceae</taxon>
        <taxon>Parastagonospora</taxon>
    </lineage>
</organism>
<feature type="compositionally biased region" description="Low complexity" evidence="8">
    <location>
        <begin position="6246"/>
        <end position="6286"/>
    </location>
</feature>
<feature type="domain" description="Carrier" evidence="9">
    <location>
        <begin position="7068"/>
        <end position="7148"/>
    </location>
</feature>
<evidence type="ECO:0000259" key="9">
    <source>
        <dbReference type="PROSITE" id="PS50075"/>
    </source>
</evidence>
<dbReference type="InterPro" id="IPR042099">
    <property type="entry name" value="ANL_N_sf"/>
</dbReference>
<evidence type="ECO:0000256" key="3">
    <source>
        <dbReference type="ARBA" id="ARBA00022553"/>
    </source>
</evidence>
<keyword evidence="11" id="KW-1185">Reference proteome</keyword>
<gene>
    <name evidence="10" type="ORF">JI435_148340</name>
</gene>
<feature type="non-terminal residue" evidence="10">
    <location>
        <position position="7196"/>
    </location>
</feature>
<name>A0A7U2EZB2_PHANO</name>
<dbReference type="Gene3D" id="1.10.1200.10">
    <property type="entry name" value="ACP-like"/>
    <property type="match status" value="7"/>
</dbReference>
<reference evidence="11" key="1">
    <citation type="journal article" date="2021" name="BMC Genomics">
        <title>Chromosome-level genome assembly and manually-curated proteome of model necrotroph Parastagonospora nodorum Sn15 reveals a genome-wide trove of candidate effector homologs, and redundancy of virulence-related functions within an accessory chromosome.</title>
        <authorList>
            <person name="Bertazzoni S."/>
            <person name="Jones D.A.B."/>
            <person name="Phan H.T."/>
            <person name="Tan K.-C."/>
            <person name="Hane J.K."/>
        </authorList>
    </citation>
    <scope>NUCLEOTIDE SEQUENCE [LARGE SCALE GENOMIC DNA]</scope>
    <source>
        <strain evidence="11">SN15 / ATCC MYA-4574 / FGSC 10173)</strain>
    </source>
</reference>
<dbReference type="InterPro" id="IPR045851">
    <property type="entry name" value="AMP-bd_C_sf"/>
</dbReference>
<dbReference type="Pfam" id="PF00550">
    <property type="entry name" value="PP-binding"/>
    <property type="match status" value="6"/>
</dbReference>
<evidence type="ECO:0000256" key="2">
    <source>
        <dbReference type="ARBA" id="ARBA00022450"/>
    </source>
</evidence>
<dbReference type="FunFam" id="3.30.559.30:FF:000002">
    <property type="entry name" value="Nonribosomal peptide synthase Pes1"/>
    <property type="match status" value="3"/>
</dbReference>
<dbReference type="SUPFAM" id="SSF52777">
    <property type="entry name" value="CoA-dependent acyltransferases"/>
    <property type="match status" value="18"/>
</dbReference>
<dbReference type="GO" id="GO:0003723">
    <property type="term" value="F:RNA binding"/>
    <property type="evidence" value="ECO:0007669"/>
    <property type="project" value="InterPro"/>
</dbReference>
<evidence type="ECO:0000313" key="10">
    <source>
        <dbReference type="EMBL" id="QRC94668.1"/>
    </source>
</evidence>
<dbReference type="InterPro" id="IPR020806">
    <property type="entry name" value="PKS_PP-bd"/>
</dbReference>
<dbReference type="InterPro" id="IPR006162">
    <property type="entry name" value="Ppantetheine_attach_site"/>
</dbReference>
<dbReference type="NCBIfam" id="NF003417">
    <property type="entry name" value="PRK04813.1"/>
    <property type="match status" value="4"/>
</dbReference>
<dbReference type="InterPro" id="IPR000873">
    <property type="entry name" value="AMP-dep_synth/lig_dom"/>
</dbReference>
<dbReference type="Proteomes" id="UP000663193">
    <property type="component" value="Chromosome 5"/>
</dbReference>
<evidence type="ECO:0000256" key="1">
    <source>
        <dbReference type="ARBA" id="ARBA00004685"/>
    </source>
</evidence>
<dbReference type="CDD" id="cd19534">
    <property type="entry name" value="E_NRPS"/>
    <property type="match status" value="3"/>
</dbReference>
<feature type="domain" description="Carrier" evidence="9">
    <location>
        <begin position="1540"/>
        <end position="1616"/>
    </location>
</feature>
<dbReference type="OrthoDB" id="416786at2759"/>
<dbReference type="Pfam" id="PF00501">
    <property type="entry name" value="AMP-binding"/>
    <property type="match status" value="4"/>
</dbReference>
<dbReference type="PANTHER" id="PTHR45398:SF1">
    <property type="entry name" value="ENZYME, PUTATIVE (JCVI)-RELATED"/>
    <property type="match status" value="1"/>
</dbReference>
<dbReference type="FunFam" id="3.30.559.10:FF:000016">
    <property type="entry name" value="Nonribosomal peptide synthase Pes1"/>
    <property type="match status" value="3"/>
</dbReference>
<feature type="region of interest" description="Disordered" evidence="8">
    <location>
        <begin position="6553"/>
        <end position="6574"/>
    </location>
</feature>
<dbReference type="PROSITE" id="PS50075">
    <property type="entry name" value="CARRIER"/>
    <property type="match status" value="7"/>
</dbReference>